<evidence type="ECO:0000313" key="8">
    <source>
        <dbReference type="Proteomes" id="UP000199475"/>
    </source>
</evidence>
<dbReference type="HAMAP" id="MF_01600">
    <property type="entry name" value="UPF0182"/>
    <property type="match status" value="1"/>
</dbReference>
<feature type="region of interest" description="Disordered" evidence="6">
    <location>
        <begin position="894"/>
        <end position="942"/>
    </location>
</feature>
<feature type="transmembrane region" description="Helical" evidence="5">
    <location>
        <begin position="165"/>
        <end position="196"/>
    </location>
</feature>
<dbReference type="GO" id="GO:0005886">
    <property type="term" value="C:plasma membrane"/>
    <property type="evidence" value="ECO:0007669"/>
    <property type="project" value="UniProtKB-SubCell"/>
</dbReference>
<reference evidence="7 8" key="1">
    <citation type="submission" date="2016-10" db="EMBL/GenBank/DDBJ databases">
        <authorList>
            <person name="de Groot N.N."/>
        </authorList>
    </citation>
    <scope>NUCLEOTIDE SEQUENCE [LARGE SCALE GENOMIC DNA]</scope>
    <source>
        <strain evidence="7 8">CGMCC 1.9159</strain>
    </source>
</reference>
<comment type="similarity">
    <text evidence="5">Belongs to the UPF0182 family.</text>
</comment>
<feature type="transmembrane region" description="Helical" evidence="5">
    <location>
        <begin position="283"/>
        <end position="306"/>
    </location>
</feature>
<dbReference type="Pfam" id="PF03699">
    <property type="entry name" value="UPF0182"/>
    <property type="match status" value="1"/>
</dbReference>
<feature type="transmembrane region" description="Helical" evidence="5">
    <location>
        <begin position="217"/>
        <end position="237"/>
    </location>
</feature>
<evidence type="ECO:0000256" key="2">
    <source>
        <dbReference type="ARBA" id="ARBA00022692"/>
    </source>
</evidence>
<gene>
    <name evidence="7" type="ORF">SAMN04488242_2115</name>
</gene>
<dbReference type="OrthoDB" id="9763654at2"/>
<dbReference type="GO" id="GO:0005576">
    <property type="term" value="C:extracellular region"/>
    <property type="evidence" value="ECO:0007669"/>
    <property type="project" value="TreeGrafter"/>
</dbReference>
<feature type="transmembrane region" description="Helical" evidence="5">
    <location>
        <begin position="257"/>
        <end position="276"/>
    </location>
</feature>
<accession>A0A1G9L9D1</accession>
<organism evidence="7 8">
    <name type="scientific">Tessaracoccus oleiagri</name>
    <dbReference type="NCBI Taxonomy" id="686624"/>
    <lineage>
        <taxon>Bacteria</taxon>
        <taxon>Bacillati</taxon>
        <taxon>Actinomycetota</taxon>
        <taxon>Actinomycetes</taxon>
        <taxon>Propionibacteriales</taxon>
        <taxon>Propionibacteriaceae</taxon>
        <taxon>Tessaracoccus</taxon>
    </lineage>
</organism>
<name>A0A1G9L9D1_9ACTN</name>
<sequence>MSETIRSLDDQGRRNPLLWMIGIVAVLLVVVVVVSRLVTDFWWFDSVHFETVFTTRLVTQVLLFVVFGLVMGGALFASLEIAYRLRPKVRRANLDSEFLIQARDVLDARSRTLMLVPSAIIGLMAGMSAVSATDTFLAFWRGTTFGTRDPYYNLDASFYVFDLPWWRFVVGFLLTTLVISAIGALVVHFMTGSLTVKALTRTGNTRESRGAHRQMSILLGLILLVLAISTFLGRYGFLSSDNSLFTGVAYTDATARMPAQTILAGIIALVALVAFYNAWRIRWAVPGVSIALLLVSSLLITGPYPWLIQEFQVLPNEPDKERPYIGRHVEATRAAFGIDEVEITDYEATTEASAGQLRADAEALPAIRLIDPAVVGRTFEQLQQVRGYYRFPQTLDVDRYEIDGRSTDAVVALRELDFESANAEVTWNNQRTVYTHGYGIVGAYGNQRHSNGEPVFFSGGIPTVGVLPEHEPRIYFGERTTDYIVVGAPEGQEPVELDTPTGGEGRTESRYTYTGQGGVPIGDLLPRAAFAVRFGDINLMLSDRVNEESKLIHNRVPLERVQEVAPWLTLDSDPYPSVVDGKIVWIIDAYTTTDEFPNSQSIDYTSAISDSRTRTGVLTQPGREVNYIRNSVKATVDAYDGTVTLYEWDEEDPILQTWSNVYPGTVTPKEDIPASLLEHLRYPSDLFKAQREVLGRYHTTNSDTWYQESDIWAVPNDPVRGGETEQKEPPYYLTIRWPRDTTPHYANTTIFVPRGRENLSVYMSANADATSDDYGRLRVLKLSDEEQIPGPGQAYNAIRTNETVADRLLPFNREGSDTQAIFGNLLTLPLGGGLLYVQPIYTMTSSTTGGYPALRFVVVRFGENVGIGDTLQAALDQVFQGDAGADTGEVIEGESPEAEETPGSGETPAPGESPSPQPSQSPSGAVETPSPTASPSTQDERVRALLDEAQDLYEEAEAALRNGDLATYQDRQEEAQERIEAAIQELDG</sequence>
<evidence type="ECO:0000256" key="4">
    <source>
        <dbReference type="ARBA" id="ARBA00023136"/>
    </source>
</evidence>
<dbReference type="Proteomes" id="UP000199475">
    <property type="component" value="Unassembled WGS sequence"/>
</dbReference>
<feature type="transmembrane region" description="Helical" evidence="5">
    <location>
        <begin position="16"/>
        <end position="38"/>
    </location>
</feature>
<dbReference type="AlphaFoldDB" id="A0A1G9L9D1"/>
<comment type="subcellular location">
    <subcellularLocation>
        <location evidence="5">Cell membrane</location>
        <topology evidence="5">Multi-pass membrane protein</topology>
    </subcellularLocation>
</comment>
<evidence type="ECO:0000256" key="1">
    <source>
        <dbReference type="ARBA" id="ARBA00022475"/>
    </source>
</evidence>
<dbReference type="STRING" id="686624.SAMN04488242_2115"/>
<evidence type="ECO:0000313" key="7">
    <source>
        <dbReference type="EMBL" id="SDL58561.1"/>
    </source>
</evidence>
<evidence type="ECO:0000256" key="3">
    <source>
        <dbReference type="ARBA" id="ARBA00022989"/>
    </source>
</evidence>
<protein>
    <recommendedName>
        <fullName evidence="5">UPF0182 protein SAMN04488242_2115</fullName>
    </recommendedName>
</protein>
<feature type="transmembrane region" description="Helical" evidence="5">
    <location>
        <begin position="113"/>
        <end position="140"/>
    </location>
</feature>
<keyword evidence="8" id="KW-1185">Reference proteome</keyword>
<dbReference type="PANTHER" id="PTHR39344">
    <property type="entry name" value="UPF0182 PROTEIN SLL1060"/>
    <property type="match status" value="1"/>
</dbReference>
<dbReference type="PANTHER" id="PTHR39344:SF1">
    <property type="entry name" value="UPF0182 PROTEIN SLL1060"/>
    <property type="match status" value="1"/>
</dbReference>
<dbReference type="RefSeq" id="WP_093251799.1">
    <property type="nucleotide sequence ID" value="NZ_FNGP01000003.1"/>
</dbReference>
<keyword evidence="2 5" id="KW-0812">Transmembrane</keyword>
<keyword evidence="1 5" id="KW-1003">Cell membrane</keyword>
<dbReference type="EMBL" id="FNGP01000003">
    <property type="protein sequence ID" value="SDL58561.1"/>
    <property type="molecule type" value="Genomic_DNA"/>
</dbReference>
<keyword evidence="4 5" id="KW-0472">Membrane</keyword>
<evidence type="ECO:0000256" key="6">
    <source>
        <dbReference type="SAM" id="MobiDB-lite"/>
    </source>
</evidence>
<proteinExistence type="inferred from homology"/>
<evidence type="ECO:0000256" key="5">
    <source>
        <dbReference type="HAMAP-Rule" id="MF_01600"/>
    </source>
</evidence>
<keyword evidence="3 5" id="KW-1133">Transmembrane helix</keyword>
<feature type="transmembrane region" description="Helical" evidence="5">
    <location>
        <begin position="58"/>
        <end position="83"/>
    </location>
</feature>
<dbReference type="InterPro" id="IPR005372">
    <property type="entry name" value="UPF0182"/>
</dbReference>